<dbReference type="OrthoDB" id="6079689at2759"/>
<sequence length="125" mass="13931">MVPGLANLGCYFSLSGFLTGLKSTKAKQMLKSEVQMQILKSITKILSHRPLPHHKDTENIHIVLKYVASLLEMPETEHKELSYKNATKLFSYPGSKVHPEAGTMVGFAATLLTGQQIWTLFFLPS</sequence>
<dbReference type="PANTHER" id="PTHR47176">
    <property type="entry name" value="OSJNBA0020J04.13 PROTEIN"/>
    <property type="match status" value="1"/>
</dbReference>
<protein>
    <submittedName>
        <fullName evidence="1">Uncharacterized protein</fullName>
    </submittedName>
</protein>
<dbReference type="PANTHER" id="PTHR47176:SF1">
    <property type="entry name" value="OS04G0577500 PROTEIN"/>
    <property type="match status" value="1"/>
</dbReference>
<dbReference type="Proteomes" id="UP000275267">
    <property type="component" value="Unassembled WGS sequence"/>
</dbReference>
<evidence type="ECO:0000313" key="2">
    <source>
        <dbReference type="Proteomes" id="UP000275267"/>
    </source>
</evidence>
<proteinExistence type="predicted"/>
<dbReference type="STRING" id="4540.A0A3L6TCH0"/>
<gene>
    <name evidence="1" type="ORF">C2845_PM03G29860</name>
</gene>
<comment type="caution">
    <text evidence="1">The sequence shown here is derived from an EMBL/GenBank/DDBJ whole genome shotgun (WGS) entry which is preliminary data.</text>
</comment>
<reference evidence="2" key="1">
    <citation type="journal article" date="2019" name="Nat. Commun.">
        <title>The genome of broomcorn millet.</title>
        <authorList>
            <person name="Zou C."/>
            <person name="Miki D."/>
            <person name="Li D."/>
            <person name="Tang Q."/>
            <person name="Xiao L."/>
            <person name="Rajput S."/>
            <person name="Deng P."/>
            <person name="Jia W."/>
            <person name="Huang R."/>
            <person name="Zhang M."/>
            <person name="Sun Y."/>
            <person name="Hu J."/>
            <person name="Fu X."/>
            <person name="Schnable P.S."/>
            <person name="Li F."/>
            <person name="Zhang H."/>
            <person name="Feng B."/>
            <person name="Zhu X."/>
            <person name="Liu R."/>
            <person name="Schnable J.C."/>
            <person name="Zhu J.-K."/>
            <person name="Zhang H."/>
        </authorList>
    </citation>
    <scope>NUCLEOTIDE SEQUENCE [LARGE SCALE GENOMIC DNA]</scope>
</reference>
<keyword evidence="2" id="KW-1185">Reference proteome</keyword>
<dbReference type="AlphaFoldDB" id="A0A3L6TCH0"/>
<name>A0A3L6TCH0_PANMI</name>
<organism evidence="1 2">
    <name type="scientific">Panicum miliaceum</name>
    <name type="common">Proso millet</name>
    <name type="synonym">Broomcorn millet</name>
    <dbReference type="NCBI Taxonomy" id="4540"/>
    <lineage>
        <taxon>Eukaryota</taxon>
        <taxon>Viridiplantae</taxon>
        <taxon>Streptophyta</taxon>
        <taxon>Embryophyta</taxon>
        <taxon>Tracheophyta</taxon>
        <taxon>Spermatophyta</taxon>
        <taxon>Magnoliopsida</taxon>
        <taxon>Liliopsida</taxon>
        <taxon>Poales</taxon>
        <taxon>Poaceae</taxon>
        <taxon>PACMAD clade</taxon>
        <taxon>Panicoideae</taxon>
        <taxon>Panicodae</taxon>
        <taxon>Paniceae</taxon>
        <taxon>Panicinae</taxon>
        <taxon>Panicum</taxon>
        <taxon>Panicum sect. Panicum</taxon>
    </lineage>
</organism>
<dbReference type="Gene3D" id="3.20.20.140">
    <property type="entry name" value="Metal-dependent hydrolases"/>
    <property type="match status" value="1"/>
</dbReference>
<evidence type="ECO:0000313" key="1">
    <source>
        <dbReference type="EMBL" id="RLN35961.1"/>
    </source>
</evidence>
<accession>A0A3L6TCH0</accession>
<dbReference type="EMBL" id="PQIB02000002">
    <property type="protein sequence ID" value="RLN35961.1"/>
    <property type="molecule type" value="Genomic_DNA"/>
</dbReference>